<dbReference type="InterPro" id="IPR002347">
    <property type="entry name" value="SDR_fam"/>
</dbReference>
<reference evidence="3" key="1">
    <citation type="submission" date="2021-12" db="EMBL/GenBank/DDBJ databases">
        <authorList>
            <person name="King R."/>
        </authorList>
    </citation>
    <scope>NUCLEOTIDE SEQUENCE</scope>
</reference>
<proteinExistence type="inferred from homology"/>
<dbReference type="Pfam" id="PF00106">
    <property type="entry name" value="adh_short"/>
    <property type="match status" value="1"/>
</dbReference>
<evidence type="ECO:0000313" key="3">
    <source>
        <dbReference type="EMBL" id="CAH0546265.1"/>
    </source>
</evidence>
<evidence type="ECO:0000256" key="1">
    <source>
        <dbReference type="ARBA" id="ARBA00006484"/>
    </source>
</evidence>
<dbReference type="InterPro" id="IPR036291">
    <property type="entry name" value="NAD(P)-bd_dom_sf"/>
</dbReference>
<dbReference type="OrthoDB" id="417891at2759"/>
<protein>
    <submittedName>
        <fullName evidence="3">Uncharacterized protein</fullName>
    </submittedName>
</protein>
<dbReference type="GO" id="GO:0016616">
    <property type="term" value="F:oxidoreductase activity, acting on the CH-OH group of donors, NAD or NADP as acceptor"/>
    <property type="evidence" value="ECO:0007669"/>
    <property type="project" value="TreeGrafter"/>
</dbReference>
<dbReference type="Gene3D" id="3.40.50.720">
    <property type="entry name" value="NAD(P)-binding Rossmann-like Domain"/>
    <property type="match status" value="1"/>
</dbReference>
<dbReference type="GO" id="GO:0005737">
    <property type="term" value="C:cytoplasm"/>
    <property type="evidence" value="ECO:0007669"/>
    <property type="project" value="TreeGrafter"/>
</dbReference>
<accession>A0A9P0F913</accession>
<organism evidence="3 4">
    <name type="scientific">Brassicogethes aeneus</name>
    <name type="common">Rape pollen beetle</name>
    <name type="synonym">Meligethes aeneus</name>
    <dbReference type="NCBI Taxonomy" id="1431903"/>
    <lineage>
        <taxon>Eukaryota</taxon>
        <taxon>Metazoa</taxon>
        <taxon>Ecdysozoa</taxon>
        <taxon>Arthropoda</taxon>
        <taxon>Hexapoda</taxon>
        <taxon>Insecta</taxon>
        <taxon>Pterygota</taxon>
        <taxon>Neoptera</taxon>
        <taxon>Endopterygota</taxon>
        <taxon>Coleoptera</taxon>
        <taxon>Polyphaga</taxon>
        <taxon>Cucujiformia</taxon>
        <taxon>Nitidulidae</taxon>
        <taxon>Meligethinae</taxon>
        <taxon>Brassicogethes</taxon>
    </lineage>
</organism>
<evidence type="ECO:0000256" key="2">
    <source>
        <dbReference type="ARBA" id="ARBA00023002"/>
    </source>
</evidence>
<comment type="similarity">
    <text evidence="1">Belongs to the short-chain dehydrogenases/reductases (SDR) family.</text>
</comment>
<dbReference type="SUPFAM" id="SSF51735">
    <property type="entry name" value="NAD(P)-binding Rossmann-fold domains"/>
    <property type="match status" value="1"/>
</dbReference>
<name>A0A9P0F913_BRAAE</name>
<keyword evidence="2" id="KW-0560">Oxidoreductase</keyword>
<dbReference type="EMBL" id="OV121132">
    <property type="protein sequence ID" value="CAH0546265.1"/>
    <property type="molecule type" value="Genomic_DNA"/>
</dbReference>
<gene>
    <name evidence="3" type="ORF">MELIAE_LOCUS469</name>
</gene>
<dbReference type="PANTHER" id="PTHR44229">
    <property type="entry name" value="15-HYDROXYPROSTAGLANDIN DEHYDROGENASE [NAD(+)]"/>
    <property type="match status" value="1"/>
</dbReference>
<dbReference type="PRINTS" id="PR00081">
    <property type="entry name" value="GDHRDH"/>
</dbReference>
<dbReference type="PANTHER" id="PTHR44229:SF8">
    <property type="entry name" value="ALCOHOL DEHYDROGENASE-RELATED"/>
    <property type="match status" value="1"/>
</dbReference>
<evidence type="ECO:0000313" key="4">
    <source>
        <dbReference type="Proteomes" id="UP001154078"/>
    </source>
</evidence>
<sequence>MNIMCKNIIFKPRYNNLNISSFQKVLLTLPRLFCSKKPQSEPVLLDPTNKIAVVTGGTGDIGVSIASELLKNNVQKVALLDLNPDIGLKAINELTCVHGCDKVVFLKCDVSLPNCVKDAFKTVSREYGNFDILVNAAGYWNEKDWEGQIESNLFGIITTNIFATFFMNPNGIIINVSGSGFEGISHSPILSASFSGIVSASRCFGHKDNTCKSKIRVTCLCLGITKTKFIMEAEKRQLTKGMSSDLEVFLKSQPTQTTEPLKVSVIHLIKYAQTGTVWVADDYKLYTLEFPNWKTYATMEARFM</sequence>
<dbReference type="AlphaFoldDB" id="A0A9P0F913"/>
<keyword evidence="4" id="KW-1185">Reference proteome</keyword>
<dbReference type="Proteomes" id="UP001154078">
    <property type="component" value="Chromosome 1"/>
</dbReference>